<dbReference type="WBParaSite" id="maker-uti_cns_0015330-snap-gene-0.2-mRNA-1">
    <property type="protein sequence ID" value="maker-uti_cns_0015330-snap-gene-0.2-mRNA-1"/>
    <property type="gene ID" value="maker-uti_cns_0015330-snap-gene-0.2"/>
</dbReference>
<dbReference type="WBParaSite" id="maker-uti_cns_0007083-snap-gene-0.5-mRNA-1">
    <property type="protein sequence ID" value="maker-uti_cns_0007083-snap-gene-0.5-mRNA-1"/>
    <property type="gene ID" value="maker-uti_cns_0007083-snap-gene-0.5"/>
</dbReference>
<feature type="compositionally biased region" description="Low complexity" evidence="1">
    <location>
        <begin position="22"/>
        <end position="32"/>
    </location>
</feature>
<evidence type="ECO:0000313" key="2">
    <source>
        <dbReference type="Proteomes" id="UP000095280"/>
    </source>
</evidence>
<reference evidence="3 4" key="1">
    <citation type="submission" date="2016-11" db="UniProtKB">
        <authorList>
            <consortium name="WormBaseParasite"/>
        </authorList>
    </citation>
    <scope>IDENTIFICATION</scope>
</reference>
<name>A0A1I8HPD3_9PLAT</name>
<dbReference type="PANTHER" id="PTHR12905">
    <property type="entry name" value="METALLOPHOSPHOESTERASE"/>
    <property type="match status" value="1"/>
</dbReference>
<dbReference type="SUPFAM" id="SSF56300">
    <property type="entry name" value="Metallo-dependent phosphatases"/>
    <property type="match status" value="1"/>
</dbReference>
<dbReference type="AlphaFoldDB" id="A0A1I8HPD3"/>
<keyword evidence="2" id="KW-1185">Reference proteome</keyword>
<feature type="compositionally biased region" description="Polar residues" evidence="1">
    <location>
        <begin position="1"/>
        <end position="14"/>
    </location>
</feature>
<dbReference type="Gene3D" id="3.60.21.10">
    <property type="match status" value="1"/>
</dbReference>
<organism evidence="2 3">
    <name type="scientific">Macrostomum lignano</name>
    <dbReference type="NCBI Taxonomy" id="282301"/>
    <lineage>
        <taxon>Eukaryota</taxon>
        <taxon>Metazoa</taxon>
        <taxon>Spiralia</taxon>
        <taxon>Lophotrochozoa</taxon>
        <taxon>Platyhelminthes</taxon>
        <taxon>Rhabditophora</taxon>
        <taxon>Macrostomorpha</taxon>
        <taxon>Macrostomida</taxon>
        <taxon>Macrostomidae</taxon>
        <taxon>Macrostomum</taxon>
    </lineage>
</organism>
<dbReference type="Proteomes" id="UP000095280">
    <property type="component" value="Unplaced"/>
</dbReference>
<accession>A0A1I8HPD3</accession>
<evidence type="ECO:0000313" key="4">
    <source>
        <dbReference type="WBParaSite" id="maker-uti_cns_0015330-snap-gene-0.2-mRNA-1"/>
    </source>
</evidence>
<feature type="region of interest" description="Disordered" evidence="1">
    <location>
        <begin position="1"/>
        <end position="32"/>
    </location>
</feature>
<dbReference type="InterPro" id="IPR051693">
    <property type="entry name" value="UPF0046_metallophosphoest"/>
</dbReference>
<evidence type="ECO:0000256" key="1">
    <source>
        <dbReference type="SAM" id="MobiDB-lite"/>
    </source>
</evidence>
<dbReference type="InterPro" id="IPR029052">
    <property type="entry name" value="Metallo-depent_PP-like"/>
</dbReference>
<evidence type="ECO:0000313" key="3">
    <source>
        <dbReference type="WBParaSite" id="maker-uti_cns_0007083-snap-gene-0.5-mRNA-1"/>
    </source>
</evidence>
<proteinExistence type="predicted"/>
<sequence>MSGSVQLFHSQGSGLINPPTAQQQKLSSGGSQLGRHLKRLIGQRQQRGSKKQRQQQPNHLFMQPQVYVVGSPNIKSPFLRIAHISDTCEVDDKGASSIYEADVLVHCGNLNNYQFSKHFFKDSEFHSQIKAIDAFFAKMPHKYKIFVAGPNEIFDGESREKLQALLPNCIYLQDSSCVIEGVRFYGTPWTVSRRGIDGRGFVKSHAELKTIWSNIPDDVDVFVAPSIPTNSMYEELVARIRPKLFLYGARPDRPSKSDPHSEENCVKFKDNVIFANGHVACAGKRGLFDFYAEAQSSRETRLPKVSPQVASEALQSLPLPRRRYSLLSCIQS</sequence>
<protein>
    <submittedName>
        <fullName evidence="3 4">DRMBL domain-containing protein</fullName>
    </submittedName>
</protein>
<dbReference type="OrthoDB" id="630188at2759"/>
<dbReference type="PANTHER" id="PTHR12905:SF0">
    <property type="entry name" value="CALCINEURIN-LIKE PHOSPHOESTERASE DOMAIN-CONTAINING PROTEIN"/>
    <property type="match status" value="1"/>
</dbReference>
<dbReference type="STRING" id="282301.A0A1I8HPD3"/>